<evidence type="ECO:0000256" key="6">
    <source>
        <dbReference type="ARBA" id="ARBA00023049"/>
    </source>
</evidence>
<keyword evidence="3" id="KW-0479">Metal-binding</keyword>
<evidence type="ECO:0000256" key="5">
    <source>
        <dbReference type="ARBA" id="ARBA00022833"/>
    </source>
</evidence>
<evidence type="ECO:0000259" key="7">
    <source>
        <dbReference type="Pfam" id="PF01435"/>
    </source>
</evidence>
<dbReference type="SMART" id="SM00028">
    <property type="entry name" value="TPR"/>
    <property type="match status" value="3"/>
</dbReference>
<dbReference type="PANTHER" id="PTHR22726">
    <property type="entry name" value="METALLOENDOPEPTIDASE OMA1"/>
    <property type="match status" value="1"/>
</dbReference>
<organism evidence="8">
    <name type="scientific">hydrothermal vent metagenome</name>
    <dbReference type="NCBI Taxonomy" id="652676"/>
    <lineage>
        <taxon>unclassified sequences</taxon>
        <taxon>metagenomes</taxon>
        <taxon>ecological metagenomes</taxon>
    </lineage>
</organism>
<reference evidence="8" key="1">
    <citation type="submission" date="2018-06" db="EMBL/GenBank/DDBJ databases">
        <authorList>
            <person name="Zhirakovskaya E."/>
        </authorList>
    </citation>
    <scope>NUCLEOTIDE SEQUENCE</scope>
</reference>
<evidence type="ECO:0000256" key="3">
    <source>
        <dbReference type="ARBA" id="ARBA00022723"/>
    </source>
</evidence>
<evidence type="ECO:0000256" key="1">
    <source>
        <dbReference type="ARBA" id="ARBA00001947"/>
    </source>
</evidence>
<keyword evidence="4" id="KW-0378">Hydrolase</keyword>
<dbReference type="EMBL" id="UOGE01000009">
    <property type="protein sequence ID" value="VAX16383.1"/>
    <property type="molecule type" value="Genomic_DNA"/>
</dbReference>
<gene>
    <name evidence="8" type="ORF">MNBD_NITROSPINAE02-32</name>
</gene>
<dbReference type="SUPFAM" id="SSF48452">
    <property type="entry name" value="TPR-like"/>
    <property type="match status" value="2"/>
</dbReference>
<protein>
    <submittedName>
        <fullName evidence="8">TPR domain protein, putative component of TonB system</fullName>
    </submittedName>
</protein>
<dbReference type="GO" id="GO:0016020">
    <property type="term" value="C:membrane"/>
    <property type="evidence" value="ECO:0007669"/>
    <property type="project" value="TreeGrafter"/>
</dbReference>
<dbReference type="GO" id="GO:0004222">
    <property type="term" value="F:metalloendopeptidase activity"/>
    <property type="evidence" value="ECO:0007669"/>
    <property type="project" value="InterPro"/>
</dbReference>
<keyword evidence="5" id="KW-0862">Zinc</keyword>
<name>A0A3B1BVT4_9ZZZZ</name>
<dbReference type="GO" id="GO:0046872">
    <property type="term" value="F:metal ion binding"/>
    <property type="evidence" value="ECO:0007669"/>
    <property type="project" value="UniProtKB-KW"/>
</dbReference>
<proteinExistence type="predicted"/>
<dbReference type="InterPro" id="IPR051156">
    <property type="entry name" value="Mito/Outer_Membr_Metalloprot"/>
</dbReference>
<keyword evidence="2" id="KW-0645">Protease</keyword>
<dbReference type="InterPro" id="IPR011990">
    <property type="entry name" value="TPR-like_helical_dom_sf"/>
</dbReference>
<accession>A0A3B1BVT4</accession>
<dbReference type="Pfam" id="PF13432">
    <property type="entry name" value="TPR_16"/>
    <property type="match status" value="1"/>
</dbReference>
<evidence type="ECO:0000256" key="4">
    <source>
        <dbReference type="ARBA" id="ARBA00022801"/>
    </source>
</evidence>
<sequence>MYRVSFLTAFIIISAFAFLAPTYAHAGAKPTGPSSKRDYWTANQKMLDEKDSRYALAHSVFDRVLAAADKRPGPIPELIILDEGGYPWARSLPDGAIILTRGAIDICLRSASMMEAKAKLAFIIGHELSHQVNGDFWHFFFYQGVRPEQAKGASAKKTLKEVIEIARKTDSVVAKELKADQYGVIYASQAGYNVSALMKADVNFFYEWAAATSPGLLEGAMFTPAHPRIQQRSATVILTIKQVARKIALFDKGVIYYKQGNYAAAKRYFEDFLSQYQSREAFNNLGLVYYQMALKEHMRLQPHTPVFRLSLIIDPSTRAKETTKGRQALMTPFNRSFKRSDGTSALFRKYSKTAAKYFREAADRDHTYAPAHNNIACVHFLRREFSSAVGQLDISIILDPTNAEAYNNRGVSYLNHAKKLKVNLNSKVESDLKKALKIKPDYVDATFNLAYFYKITGNEKEKRHYMLRLKKIAPRSGLIALLE</sequence>
<dbReference type="Gene3D" id="1.25.40.10">
    <property type="entry name" value="Tetratricopeptide repeat domain"/>
    <property type="match status" value="2"/>
</dbReference>
<dbReference type="Pfam" id="PF01435">
    <property type="entry name" value="Peptidase_M48"/>
    <property type="match status" value="1"/>
</dbReference>
<dbReference type="GO" id="GO:0051603">
    <property type="term" value="P:proteolysis involved in protein catabolic process"/>
    <property type="evidence" value="ECO:0007669"/>
    <property type="project" value="TreeGrafter"/>
</dbReference>
<dbReference type="InterPro" id="IPR019734">
    <property type="entry name" value="TPR_rpt"/>
</dbReference>
<dbReference type="InterPro" id="IPR001915">
    <property type="entry name" value="Peptidase_M48"/>
</dbReference>
<feature type="domain" description="Peptidase M48" evidence="7">
    <location>
        <begin position="58"/>
        <end position="234"/>
    </location>
</feature>
<keyword evidence="6" id="KW-0482">Metalloprotease</keyword>
<dbReference type="PANTHER" id="PTHR22726:SF1">
    <property type="entry name" value="METALLOENDOPEPTIDASE OMA1, MITOCHONDRIAL"/>
    <property type="match status" value="1"/>
</dbReference>
<evidence type="ECO:0000256" key="2">
    <source>
        <dbReference type="ARBA" id="ARBA00022670"/>
    </source>
</evidence>
<comment type="cofactor">
    <cofactor evidence="1">
        <name>Zn(2+)</name>
        <dbReference type="ChEBI" id="CHEBI:29105"/>
    </cofactor>
</comment>
<dbReference type="AlphaFoldDB" id="A0A3B1BVT4"/>
<evidence type="ECO:0000313" key="8">
    <source>
        <dbReference type="EMBL" id="VAX16383.1"/>
    </source>
</evidence>